<keyword evidence="6" id="KW-1133">Transmembrane helix</keyword>
<feature type="compositionally biased region" description="Basic and acidic residues" evidence="5">
    <location>
        <begin position="194"/>
        <end position="205"/>
    </location>
</feature>
<dbReference type="InterPro" id="IPR008983">
    <property type="entry name" value="Tumour_necrosis_fac-like_dom"/>
</dbReference>
<dbReference type="Gene3D" id="2.60.120.40">
    <property type="match status" value="1"/>
</dbReference>
<feature type="region of interest" description="Disordered" evidence="5">
    <location>
        <begin position="186"/>
        <end position="205"/>
    </location>
</feature>
<dbReference type="PANTHER" id="PTHR11471">
    <property type="entry name" value="TUMOR NECROSIS FACTOR FAMILY MEMBER"/>
    <property type="match status" value="1"/>
</dbReference>
<dbReference type="GO" id="GO:0005164">
    <property type="term" value="F:tumor necrosis factor receptor binding"/>
    <property type="evidence" value="ECO:0007669"/>
    <property type="project" value="InterPro"/>
</dbReference>
<name>A0AAE0VHM9_9BIVA</name>
<dbReference type="GO" id="GO:0005125">
    <property type="term" value="F:cytokine activity"/>
    <property type="evidence" value="ECO:0007669"/>
    <property type="project" value="UniProtKB-KW"/>
</dbReference>
<dbReference type="GO" id="GO:0016020">
    <property type="term" value="C:membrane"/>
    <property type="evidence" value="ECO:0007669"/>
    <property type="project" value="UniProtKB-SubCell"/>
</dbReference>
<dbReference type="SUPFAM" id="SSF49842">
    <property type="entry name" value="TNF-like"/>
    <property type="match status" value="1"/>
</dbReference>
<protein>
    <recommendedName>
        <fullName evidence="7">THD domain-containing protein</fullName>
    </recommendedName>
</protein>
<evidence type="ECO:0000256" key="6">
    <source>
        <dbReference type="SAM" id="Phobius"/>
    </source>
</evidence>
<comment type="caution">
    <text evidence="8">The sequence shown here is derived from an EMBL/GenBank/DDBJ whole genome shotgun (WGS) entry which is preliminary data.</text>
</comment>
<reference evidence="8" key="3">
    <citation type="submission" date="2023-05" db="EMBL/GenBank/DDBJ databases">
        <authorList>
            <person name="Smith C.H."/>
        </authorList>
    </citation>
    <scope>NUCLEOTIDE SEQUENCE</scope>
    <source>
        <strain evidence="8">CHS0354</strain>
        <tissue evidence="8">Mantle</tissue>
    </source>
</reference>
<feature type="transmembrane region" description="Helical" evidence="6">
    <location>
        <begin position="65"/>
        <end position="83"/>
    </location>
</feature>
<organism evidence="8 9">
    <name type="scientific">Potamilus streckersoni</name>
    <dbReference type="NCBI Taxonomy" id="2493646"/>
    <lineage>
        <taxon>Eukaryota</taxon>
        <taxon>Metazoa</taxon>
        <taxon>Spiralia</taxon>
        <taxon>Lophotrochozoa</taxon>
        <taxon>Mollusca</taxon>
        <taxon>Bivalvia</taxon>
        <taxon>Autobranchia</taxon>
        <taxon>Heteroconchia</taxon>
        <taxon>Palaeoheterodonta</taxon>
        <taxon>Unionida</taxon>
        <taxon>Unionoidea</taxon>
        <taxon>Unionidae</taxon>
        <taxon>Ambleminae</taxon>
        <taxon>Lampsilini</taxon>
        <taxon>Potamilus</taxon>
    </lineage>
</organism>
<gene>
    <name evidence="8" type="ORF">CHS0354_002213</name>
</gene>
<dbReference type="PROSITE" id="PS50049">
    <property type="entry name" value="THD_2"/>
    <property type="match status" value="1"/>
</dbReference>
<feature type="domain" description="THD" evidence="7">
    <location>
        <begin position="205"/>
        <end position="340"/>
    </location>
</feature>
<evidence type="ECO:0000259" key="7">
    <source>
        <dbReference type="PROSITE" id="PS50049"/>
    </source>
</evidence>
<keyword evidence="4 6" id="KW-0472">Membrane</keyword>
<reference evidence="8" key="1">
    <citation type="journal article" date="2021" name="Genome Biol. Evol.">
        <title>A High-Quality Reference Genome for a Parasitic Bivalve with Doubly Uniparental Inheritance (Bivalvia: Unionida).</title>
        <authorList>
            <person name="Smith C.H."/>
        </authorList>
    </citation>
    <scope>NUCLEOTIDE SEQUENCE</scope>
    <source>
        <strain evidence="8">CHS0354</strain>
    </source>
</reference>
<evidence type="ECO:0000256" key="1">
    <source>
        <dbReference type="ARBA" id="ARBA00004370"/>
    </source>
</evidence>
<evidence type="ECO:0000256" key="3">
    <source>
        <dbReference type="ARBA" id="ARBA00022514"/>
    </source>
</evidence>
<dbReference type="Pfam" id="PF00229">
    <property type="entry name" value="TNF"/>
    <property type="match status" value="1"/>
</dbReference>
<dbReference type="GO" id="GO:0005615">
    <property type="term" value="C:extracellular space"/>
    <property type="evidence" value="ECO:0007669"/>
    <property type="project" value="UniProtKB-KW"/>
</dbReference>
<keyword evidence="9" id="KW-1185">Reference proteome</keyword>
<comment type="similarity">
    <text evidence="2">Belongs to the tumor necrosis factor family.</text>
</comment>
<sequence>MFEVHCADNVRLGHSHKRIVIDGKNNYSHLDKPNQCASNDTHYHVNFAYLVRVGIICQRCLKRHYVSILMTALLIIGTLYFYVTFQELARDLNELRVQITLLQGKANNRIQLYRHKGLSSAFTMETTKTVSSNREDSDFYDFFGSDNLPHNRYNEKMKGLHVVRKNKQRQEVQDFRGRVSINRLHRKRRSPKQIRKEKDKNTKKPAIELEGYKTSDGKQAWKLAEWVPKRNQYLDHFNGEIIVKKSGLYLMYAQITLIGSRKRGFYVKKMSRTADGTYVASIISACTRFSDEEESSSRNDSCSVHRPCRLDAGDKLFIEPILEQEILYSSSYTYFGLIRMV</sequence>
<reference evidence="8" key="2">
    <citation type="journal article" date="2021" name="Genome Biol. Evol.">
        <title>Developing a high-quality reference genome for a parasitic bivalve with doubly uniparental inheritance (Bivalvia: Unionida).</title>
        <authorList>
            <person name="Smith C.H."/>
        </authorList>
    </citation>
    <scope>NUCLEOTIDE SEQUENCE</scope>
    <source>
        <strain evidence="8">CHS0354</strain>
        <tissue evidence="8">Mantle</tissue>
    </source>
</reference>
<comment type="subcellular location">
    <subcellularLocation>
        <location evidence="1">Membrane</location>
    </subcellularLocation>
</comment>
<dbReference type="AlphaFoldDB" id="A0AAE0VHM9"/>
<dbReference type="EMBL" id="JAEAOA010000192">
    <property type="protein sequence ID" value="KAK3578638.1"/>
    <property type="molecule type" value="Genomic_DNA"/>
</dbReference>
<evidence type="ECO:0000256" key="2">
    <source>
        <dbReference type="ARBA" id="ARBA00008670"/>
    </source>
</evidence>
<dbReference type="Proteomes" id="UP001195483">
    <property type="component" value="Unassembled WGS sequence"/>
</dbReference>
<evidence type="ECO:0000313" key="8">
    <source>
        <dbReference type="EMBL" id="KAK3578638.1"/>
    </source>
</evidence>
<keyword evidence="6" id="KW-0812">Transmembrane</keyword>
<evidence type="ECO:0000313" key="9">
    <source>
        <dbReference type="Proteomes" id="UP001195483"/>
    </source>
</evidence>
<evidence type="ECO:0000256" key="5">
    <source>
        <dbReference type="SAM" id="MobiDB-lite"/>
    </source>
</evidence>
<accession>A0AAE0VHM9</accession>
<keyword evidence="3" id="KW-0202">Cytokine</keyword>
<dbReference type="PANTHER" id="PTHR11471:SF13">
    <property type="entry name" value="TNF FAMILY PROFILE DOMAIN-CONTAINING PROTEIN"/>
    <property type="match status" value="1"/>
</dbReference>
<evidence type="ECO:0000256" key="4">
    <source>
        <dbReference type="ARBA" id="ARBA00023136"/>
    </source>
</evidence>
<proteinExistence type="inferred from homology"/>
<dbReference type="GO" id="GO:0006955">
    <property type="term" value="P:immune response"/>
    <property type="evidence" value="ECO:0007669"/>
    <property type="project" value="InterPro"/>
</dbReference>
<dbReference type="InterPro" id="IPR006052">
    <property type="entry name" value="TNF_dom"/>
</dbReference>